<feature type="region of interest" description="Disordered" evidence="1">
    <location>
        <begin position="40"/>
        <end position="64"/>
    </location>
</feature>
<feature type="compositionally biased region" description="Polar residues" evidence="1">
    <location>
        <begin position="266"/>
        <end position="280"/>
    </location>
</feature>
<feature type="region of interest" description="Disordered" evidence="1">
    <location>
        <begin position="86"/>
        <end position="113"/>
    </location>
</feature>
<dbReference type="OrthoDB" id="2691113at2759"/>
<evidence type="ECO:0000313" key="2">
    <source>
        <dbReference type="EMBL" id="KAG6375232.1"/>
    </source>
</evidence>
<protein>
    <submittedName>
        <fullName evidence="2">Uncharacterized protein</fullName>
    </submittedName>
</protein>
<organism evidence="2 3">
    <name type="scientific">Boletus reticuloceps</name>
    <dbReference type="NCBI Taxonomy" id="495285"/>
    <lineage>
        <taxon>Eukaryota</taxon>
        <taxon>Fungi</taxon>
        <taxon>Dikarya</taxon>
        <taxon>Basidiomycota</taxon>
        <taxon>Agaricomycotina</taxon>
        <taxon>Agaricomycetes</taxon>
        <taxon>Agaricomycetidae</taxon>
        <taxon>Boletales</taxon>
        <taxon>Boletineae</taxon>
        <taxon>Boletaceae</taxon>
        <taxon>Boletoideae</taxon>
        <taxon>Boletus</taxon>
    </lineage>
</organism>
<feature type="compositionally biased region" description="Low complexity" evidence="1">
    <location>
        <begin position="612"/>
        <end position="630"/>
    </location>
</feature>
<dbReference type="Proteomes" id="UP000683000">
    <property type="component" value="Unassembled WGS sequence"/>
</dbReference>
<keyword evidence="3" id="KW-1185">Reference proteome</keyword>
<feature type="compositionally biased region" description="Polar residues" evidence="1">
    <location>
        <begin position="219"/>
        <end position="228"/>
    </location>
</feature>
<comment type="caution">
    <text evidence="2">The sequence shown here is derived from an EMBL/GenBank/DDBJ whole genome shotgun (WGS) entry which is preliminary data.</text>
</comment>
<evidence type="ECO:0000256" key="1">
    <source>
        <dbReference type="SAM" id="MobiDB-lite"/>
    </source>
</evidence>
<evidence type="ECO:0000313" key="3">
    <source>
        <dbReference type="Proteomes" id="UP000683000"/>
    </source>
</evidence>
<feature type="compositionally biased region" description="Polar residues" evidence="1">
    <location>
        <begin position="104"/>
        <end position="113"/>
    </location>
</feature>
<feature type="region of interest" description="Disordered" evidence="1">
    <location>
        <begin position="584"/>
        <end position="657"/>
    </location>
</feature>
<accession>A0A8I2YQT1</accession>
<dbReference type="EMBL" id="JAGFBS010000015">
    <property type="protein sequence ID" value="KAG6375232.1"/>
    <property type="molecule type" value="Genomic_DNA"/>
</dbReference>
<proteinExistence type="predicted"/>
<dbReference type="AlphaFoldDB" id="A0A8I2YQT1"/>
<feature type="region of interest" description="Disordered" evidence="1">
    <location>
        <begin position="214"/>
        <end position="280"/>
    </location>
</feature>
<feature type="compositionally biased region" description="Polar residues" evidence="1">
    <location>
        <begin position="592"/>
        <end position="610"/>
    </location>
</feature>
<name>A0A8I2YQT1_9AGAM</name>
<reference evidence="2" key="1">
    <citation type="submission" date="2021-03" db="EMBL/GenBank/DDBJ databases">
        <title>Evolutionary innovations through gain and loss of genes in the ectomycorrhizal Boletales.</title>
        <authorList>
            <person name="Wu G."/>
            <person name="Miyauchi S."/>
            <person name="Morin E."/>
            <person name="Yang Z.-L."/>
            <person name="Xu J."/>
            <person name="Martin F.M."/>
        </authorList>
    </citation>
    <scope>NUCLEOTIDE SEQUENCE</scope>
    <source>
        <strain evidence="2">BR01</strain>
    </source>
</reference>
<gene>
    <name evidence="2" type="ORF">JVT61DRAFT_3446</name>
</gene>
<sequence>MTEIANAVMTCKKGHVRCPMATSKPFVVCSLSTKRYAPSKRAATKHVSRHGSLPRVVPKAEPRRPRPSCFACSRNYQSSVGVVDASRERQDVKTKVSAAGTRNPGVSRQRPSVNASVTETAARVQLTSSYDKKPVVAVDYTGRLTLHRRLTPPMPITYRQEAVMSPSRSPPPSPDLSSFSFPSQSWTIVANVDVKQIKTPVTICGDEDLSGMDYAQRSGVPSTPTDSCGLSMIDSSSPPQSSSLTVIEPSPGSAKATAESDGASRMSIQTKGSSGDTSQRTGVSMVILPAGNAAASMVLAKVTDNDAATSMTVAASTVMRCKYGQVQCRPMASSKLFVVCSLSMKQYAPSKKIPVQKLRLILPTTSHKKQPLVPRTVSTMQASLLGLLLSVFLMGEPRRLLFNPMPLPGPKTLVPKLLKVVQRLQKGKLVCGYPAAGSVTWGSAQVMDANANELPPRPSCVPRFHMDRSSIDTANACERKQDITIKVSATSPHNSAISHEKPSIICRIETPTKNQRLTQPTPITYLDYTGRLSWHQRLTPPMPITYRQAVMSPSRLPPPSPDLSSYPSQSWRVVTNVEVKQTATPSIGCGDQNISSMAATPRSNDSSALTDSCGPSTIGSSSPTQSSPPTVIEPSPSSAKATAGLDGTSKISSPTNRTCAEVSYKTGVSTIISPEDATTSSMAMLASLMDRQLSSLTGISENSYRSRMTVRRAMEITRTFLSSSRSPSQLSTKTTSPKTMGINVSQLRKLFIPKLDTNAKGSMSPTMQTEIEILRAQKKVTGGEMVDPRRNRLGSLAPMASALKRLELSGSSGSSLV</sequence>